<evidence type="ECO:0000313" key="3">
    <source>
        <dbReference type="EMBL" id="KZV81111.1"/>
    </source>
</evidence>
<feature type="compositionally biased region" description="Low complexity" evidence="1">
    <location>
        <begin position="311"/>
        <end position="325"/>
    </location>
</feature>
<keyword evidence="2" id="KW-0732">Signal</keyword>
<keyword evidence="4" id="KW-1185">Reference proteome</keyword>
<dbReference type="InParanoid" id="A0A165BRE6"/>
<feature type="chain" id="PRO_5007855763" evidence="2">
    <location>
        <begin position="23"/>
        <end position="363"/>
    </location>
</feature>
<dbReference type="AlphaFoldDB" id="A0A165BRE6"/>
<evidence type="ECO:0000313" key="4">
    <source>
        <dbReference type="Proteomes" id="UP000077266"/>
    </source>
</evidence>
<feature type="compositionally biased region" description="Low complexity" evidence="1">
    <location>
        <begin position="262"/>
        <end position="276"/>
    </location>
</feature>
<accession>A0A165BRE6</accession>
<reference evidence="3 4" key="1">
    <citation type="journal article" date="2016" name="Mol. Biol. Evol.">
        <title>Comparative Genomics of Early-Diverging Mushroom-Forming Fungi Provides Insights into the Origins of Lignocellulose Decay Capabilities.</title>
        <authorList>
            <person name="Nagy L.G."/>
            <person name="Riley R."/>
            <person name="Tritt A."/>
            <person name="Adam C."/>
            <person name="Daum C."/>
            <person name="Floudas D."/>
            <person name="Sun H."/>
            <person name="Yadav J.S."/>
            <person name="Pangilinan J."/>
            <person name="Larsson K.H."/>
            <person name="Matsuura K."/>
            <person name="Barry K."/>
            <person name="Labutti K."/>
            <person name="Kuo R."/>
            <person name="Ohm R.A."/>
            <person name="Bhattacharya S.S."/>
            <person name="Shirouzu T."/>
            <person name="Yoshinaga Y."/>
            <person name="Martin F.M."/>
            <person name="Grigoriev I.V."/>
            <person name="Hibbett D.S."/>
        </authorList>
    </citation>
    <scope>NUCLEOTIDE SEQUENCE [LARGE SCALE GENOMIC DNA]</scope>
    <source>
        <strain evidence="3 4">HHB12029</strain>
    </source>
</reference>
<dbReference type="STRING" id="1314781.A0A165BRE6"/>
<dbReference type="EMBL" id="KV426416">
    <property type="protein sequence ID" value="KZV81111.1"/>
    <property type="molecule type" value="Genomic_DNA"/>
</dbReference>
<gene>
    <name evidence="3" type="ORF">EXIGLDRAFT_392008</name>
</gene>
<sequence>MFSTTYPLSALLMLAAVGVVEAGIQTEAHCDAAYSWMDNAKGQSPCLVAAYLLGACSADLTWDVGPINLANDSSYAPPGTDNPATFNPCGCSWAVYNLLQACAVCQGEMHIRTWPSWRMACTPAFLQQDTFFPGSPYEINSNIPAPGLMLTRPSLAHQPSTVTLSSRSRFSPPPSDYPRIISPTATSDPGTIPFMMQPSQEAGWPPAAPSSTGMYTPDPLILNPMSPTSNVAQLGHSHSHSDLSTSSGTVTMHVQRPSKDTSAYSHAHSLSSSSSAPAPPPTSYRPHAGAGRYNPPPYSAAVATASPGSTAEPLPRELPALPENAVEGRGRSDSQPPAFQLVTPQDEHADASSTFPPEKLPRH</sequence>
<name>A0A165BRE6_EXIGL</name>
<evidence type="ECO:0000256" key="2">
    <source>
        <dbReference type="SAM" id="SignalP"/>
    </source>
</evidence>
<organism evidence="3 4">
    <name type="scientific">Exidia glandulosa HHB12029</name>
    <dbReference type="NCBI Taxonomy" id="1314781"/>
    <lineage>
        <taxon>Eukaryota</taxon>
        <taxon>Fungi</taxon>
        <taxon>Dikarya</taxon>
        <taxon>Basidiomycota</taxon>
        <taxon>Agaricomycotina</taxon>
        <taxon>Agaricomycetes</taxon>
        <taxon>Auriculariales</taxon>
        <taxon>Exidiaceae</taxon>
        <taxon>Exidia</taxon>
    </lineage>
</organism>
<feature type="region of interest" description="Disordered" evidence="1">
    <location>
        <begin position="160"/>
        <end position="363"/>
    </location>
</feature>
<dbReference type="OrthoDB" id="2796893at2759"/>
<feature type="signal peptide" evidence="2">
    <location>
        <begin position="1"/>
        <end position="22"/>
    </location>
</feature>
<protein>
    <submittedName>
        <fullName evidence="3">Uncharacterized protein</fullName>
    </submittedName>
</protein>
<dbReference type="Proteomes" id="UP000077266">
    <property type="component" value="Unassembled WGS sequence"/>
</dbReference>
<proteinExistence type="predicted"/>
<evidence type="ECO:0000256" key="1">
    <source>
        <dbReference type="SAM" id="MobiDB-lite"/>
    </source>
</evidence>